<dbReference type="PROSITE" id="PS51755">
    <property type="entry name" value="OMPR_PHOB"/>
    <property type="match status" value="1"/>
</dbReference>
<comment type="similarity">
    <text evidence="1">Belongs to the AfsR/DnrI/RedD regulatory family.</text>
</comment>
<evidence type="ECO:0000313" key="7">
    <source>
        <dbReference type="EMBL" id="RKT55318.1"/>
    </source>
</evidence>
<dbReference type="Gene3D" id="1.25.40.10">
    <property type="entry name" value="Tetratricopeptide repeat domain"/>
    <property type="match status" value="1"/>
</dbReference>
<dbReference type="RefSeq" id="WP_170211917.1">
    <property type="nucleotide sequence ID" value="NZ_RBXO01000001.1"/>
</dbReference>
<dbReference type="InterPro" id="IPR041664">
    <property type="entry name" value="AAA_16"/>
</dbReference>
<evidence type="ECO:0000256" key="2">
    <source>
        <dbReference type="ARBA" id="ARBA00023015"/>
    </source>
</evidence>
<dbReference type="GO" id="GO:0003677">
    <property type="term" value="F:DNA binding"/>
    <property type="evidence" value="ECO:0007669"/>
    <property type="project" value="UniProtKB-UniRule"/>
</dbReference>
<dbReference type="SMART" id="SM01043">
    <property type="entry name" value="BTAD"/>
    <property type="match status" value="1"/>
</dbReference>
<reference evidence="7 8" key="1">
    <citation type="submission" date="2018-10" db="EMBL/GenBank/DDBJ databases">
        <title>Sequencing the genomes of 1000 actinobacteria strains.</title>
        <authorList>
            <person name="Klenk H.-P."/>
        </authorList>
    </citation>
    <scope>NUCLEOTIDE SEQUENCE [LARGE SCALE GENOMIC DNA]</scope>
    <source>
        <strain evidence="7 8">DSM 43800</strain>
    </source>
</reference>
<evidence type="ECO:0000256" key="4">
    <source>
        <dbReference type="ARBA" id="ARBA00023163"/>
    </source>
</evidence>
<evidence type="ECO:0000256" key="5">
    <source>
        <dbReference type="PROSITE-ProRule" id="PRU01091"/>
    </source>
</evidence>
<dbReference type="InterPro" id="IPR036388">
    <property type="entry name" value="WH-like_DNA-bd_sf"/>
</dbReference>
<evidence type="ECO:0000313" key="8">
    <source>
        <dbReference type="Proteomes" id="UP000282084"/>
    </source>
</evidence>
<dbReference type="Gene3D" id="1.10.10.10">
    <property type="entry name" value="Winged helix-like DNA-binding domain superfamily/Winged helix DNA-binding domain"/>
    <property type="match status" value="1"/>
</dbReference>
<dbReference type="Pfam" id="PF13191">
    <property type="entry name" value="AAA_16"/>
    <property type="match status" value="1"/>
</dbReference>
<dbReference type="GO" id="GO:0000160">
    <property type="term" value="P:phosphorelay signal transduction system"/>
    <property type="evidence" value="ECO:0007669"/>
    <property type="project" value="InterPro"/>
</dbReference>
<dbReference type="InterPro" id="IPR051677">
    <property type="entry name" value="AfsR-DnrI-RedD_regulator"/>
</dbReference>
<dbReference type="InterPro" id="IPR016032">
    <property type="entry name" value="Sig_transdc_resp-reg_C-effctor"/>
</dbReference>
<keyword evidence="4" id="KW-0804">Transcription</keyword>
<comment type="caution">
    <text evidence="7">The sequence shown here is derived from an EMBL/GenBank/DDBJ whole genome shotgun (WGS) entry which is preliminary data.</text>
</comment>
<dbReference type="CDD" id="cd15831">
    <property type="entry name" value="BTAD"/>
    <property type="match status" value="1"/>
</dbReference>
<feature type="DNA-binding region" description="OmpR/PhoB-type" evidence="5">
    <location>
        <begin position="1"/>
        <end position="105"/>
    </location>
</feature>
<dbReference type="InterPro" id="IPR005158">
    <property type="entry name" value="BTAD"/>
</dbReference>
<gene>
    <name evidence="7" type="ORF">C8E97_3981</name>
</gene>
<sequence>MTGSEAPPLSVALLGPVRAWRAGVEVDVGAARRRAVFAVLALRAGRVVSRDELIGGVWGDAPPATADASLYTYVSGLRRVLEPQRSKRSAAGVLVSAGGGYSLRLDPDGLDVDRFERHLTHARELADTDVPRAIAELDRALALWRGDPLDGVPGPFAEAQRARLLELRLATVERRAGLALAVGDHAEVIAGLSDLIAEHPMREGPRALLVTALHRAGRRAEALAAYREAHRVLVDELGLEPGLALRRAHREVVGDEPRDAAVAVGRPRRVEAREVAGIGLVGRRRELVLLRRAVADVAAGRGRGVWVEGEPGAGKSALLAAGLADAVDAGCRVGWSALDELGGHLPLCAVLDCLDLTALSPDRRHEVDLGSLLHADGAAADAVDRLVAFVAELCARGPLVLVVDDLQWADETSVACWQRLLDLTRRLPLLLVTAVRPVPRRADLARVRSAVAGSGGDVVVLGALADDEVTALVTDLVGAPPGEGLRLLVGRTGGNPRYVRGTVDALVRDDLVEFRDGVAELPCGGAGDDLPPSLATAATRWSGFLSPAATEALRWAALLGVRFAVEDAATAAGRPVPDFAAALEEPLAAGVLADTGSGLAFRHPLLRQALYQGMPGPVRNALHRQAAESLAGAGAAVEVVAGQLAAAPAVVDPWVVGWLVDNAHAVERRAPDVAAGLLRTVVDQPAVDPAHRERLAARLADLLFRLGRRPDTEARSVLARARDPELLAGMHSLLLHLRHLDGAAADSAEALRAAIADDGVPAVWRARLAALLAAWSDEAGGTEDDAEEAAWHAVRRAEEVGDDFAAAHAWRSLWWAGSARLDHEEALTRVERGLAVVRGRADLRGWHAALSACRAATLRHLDRLAEADAALRAGRADDPSAGPLRVAATVQDYWLGRWDDAEREAAAAPTGSGPAAHGVAALVAARRGRPEDAREHLRAAAARGPGVATDPDADGFPPPAEAFAAEAAGRLDLATAALEPLLGARRTPTRHQWLPLLTRYALAAGRRDTAACAARVCAEDAAVERVRAGASAAAAHCRGLVDGDPAPVLAAATRYRDVGRPVEEAEALENAGALLAARGDGAGARAACAAALTRYRLLGAVLDVRRAEARLRRTA</sequence>
<name>A0A495W692_9PSEU</name>
<dbReference type="Pfam" id="PF03704">
    <property type="entry name" value="BTAD"/>
    <property type="match status" value="1"/>
</dbReference>
<dbReference type="EMBL" id="RBXO01000001">
    <property type="protein sequence ID" value="RKT55318.1"/>
    <property type="molecule type" value="Genomic_DNA"/>
</dbReference>
<dbReference type="SMART" id="SM00862">
    <property type="entry name" value="Trans_reg_C"/>
    <property type="match status" value="1"/>
</dbReference>
<accession>A0A495W692</accession>
<dbReference type="InterPro" id="IPR011990">
    <property type="entry name" value="TPR-like_helical_dom_sf"/>
</dbReference>
<feature type="domain" description="OmpR/PhoB-type" evidence="6">
    <location>
        <begin position="1"/>
        <end position="105"/>
    </location>
</feature>
<proteinExistence type="inferred from homology"/>
<dbReference type="InterPro" id="IPR027417">
    <property type="entry name" value="P-loop_NTPase"/>
</dbReference>
<dbReference type="PANTHER" id="PTHR35807:SF1">
    <property type="entry name" value="TRANSCRIPTIONAL REGULATOR REDD"/>
    <property type="match status" value="1"/>
</dbReference>
<evidence type="ECO:0000256" key="3">
    <source>
        <dbReference type="ARBA" id="ARBA00023125"/>
    </source>
</evidence>
<evidence type="ECO:0000259" key="6">
    <source>
        <dbReference type="PROSITE" id="PS51755"/>
    </source>
</evidence>
<protein>
    <submittedName>
        <fullName evidence="7">DNA-binding SARP family transcriptional activator</fullName>
    </submittedName>
</protein>
<keyword evidence="3 5" id="KW-0238">DNA-binding</keyword>
<organism evidence="7 8">
    <name type="scientific">Saccharothrix australiensis</name>
    <dbReference type="NCBI Taxonomy" id="2072"/>
    <lineage>
        <taxon>Bacteria</taxon>
        <taxon>Bacillati</taxon>
        <taxon>Actinomycetota</taxon>
        <taxon>Actinomycetes</taxon>
        <taxon>Pseudonocardiales</taxon>
        <taxon>Pseudonocardiaceae</taxon>
        <taxon>Saccharothrix</taxon>
    </lineage>
</organism>
<dbReference type="SUPFAM" id="SSF48452">
    <property type="entry name" value="TPR-like"/>
    <property type="match status" value="2"/>
</dbReference>
<dbReference type="SUPFAM" id="SSF52540">
    <property type="entry name" value="P-loop containing nucleoside triphosphate hydrolases"/>
    <property type="match status" value="1"/>
</dbReference>
<dbReference type="Proteomes" id="UP000282084">
    <property type="component" value="Unassembled WGS sequence"/>
</dbReference>
<dbReference type="PANTHER" id="PTHR35807">
    <property type="entry name" value="TRANSCRIPTIONAL REGULATOR REDD-RELATED"/>
    <property type="match status" value="1"/>
</dbReference>
<dbReference type="InterPro" id="IPR001867">
    <property type="entry name" value="OmpR/PhoB-type_DNA-bd"/>
</dbReference>
<dbReference type="GO" id="GO:0006355">
    <property type="term" value="P:regulation of DNA-templated transcription"/>
    <property type="evidence" value="ECO:0007669"/>
    <property type="project" value="InterPro"/>
</dbReference>
<keyword evidence="2" id="KW-0805">Transcription regulation</keyword>
<dbReference type="Pfam" id="PF00486">
    <property type="entry name" value="Trans_reg_C"/>
    <property type="match status" value="1"/>
</dbReference>
<dbReference type="AlphaFoldDB" id="A0A495W692"/>
<keyword evidence="8" id="KW-1185">Reference proteome</keyword>
<evidence type="ECO:0000256" key="1">
    <source>
        <dbReference type="ARBA" id="ARBA00005820"/>
    </source>
</evidence>
<dbReference type="SUPFAM" id="SSF46894">
    <property type="entry name" value="C-terminal effector domain of the bipartite response regulators"/>
    <property type="match status" value="1"/>
</dbReference>